<evidence type="ECO:0000313" key="3">
    <source>
        <dbReference type="EMBL" id="SKB51813.1"/>
    </source>
</evidence>
<accession>A0A1T5BXT8</accession>
<protein>
    <submittedName>
        <fullName evidence="3">Histidine kinase</fullName>
    </submittedName>
</protein>
<sequence length="362" mass="41977">MRPYIFGKKWLLGFALAIVYIPLRTFINVQQDFWNTILTKLPLFCIEILISTIFYTTWIYLIDWFLQKLALLTGSDRSSEFKISHQLMTLLPAVALALLFNLILIYTWGFMNSYWTHVPRPILRGTSWSEIGIVKWRSNQALTILALLAGYYLCLSNQVQEKLKRLLVDSEKLAKENMAARFQALKNQISPHFLFNNLSVLASLVESQPEKSSEFIQQLSLAYRYILSQAELHQISLKEEIKFLETYTFLLRTRFKDKVRMDVNIAPEDLDRFSIIPLTLQPLIENAVKHNTMSASNPLTIRIFIQNEMLVVCNPLQLRKLNGSSTKLGLQNIESRYKLLQNKQVIVEKTDANFIVKIPLLV</sequence>
<dbReference type="Pfam" id="PF06580">
    <property type="entry name" value="His_kinase"/>
    <property type="match status" value="1"/>
</dbReference>
<dbReference type="STRING" id="651661.SAMN05660293_00683"/>
<feature type="domain" description="Signal transduction histidine kinase internal region" evidence="2">
    <location>
        <begin position="180"/>
        <end position="258"/>
    </location>
</feature>
<dbReference type="PANTHER" id="PTHR34220:SF7">
    <property type="entry name" value="SENSOR HISTIDINE KINASE YPDA"/>
    <property type="match status" value="1"/>
</dbReference>
<reference evidence="4" key="1">
    <citation type="submission" date="2017-02" db="EMBL/GenBank/DDBJ databases">
        <authorList>
            <person name="Varghese N."/>
            <person name="Submissions S."/>
        </authorList>
    </citation>
    <scope>NUCLEOTIDE SEQUENCE [LARGE SCALE GENOMIC DNA]</scope>
    <source>
        <strain evidence="4">DSM 22270</strain>
    </source>
</reference>
<feature type="transmembrane region" description="Helical" evidence="1">
    <location>
        <begin position="87"/>
        <end position="111"/>
    </location>
</feature>
<gene>
    <name evidence="3" type="ORF">SAMN05660293_00683</name>
</gene>
<dbReference type="EMBL" id="FUZA01000001">
    <property type="protein sequence ID" value="SKB51813.1"/>
    <property type="molecule type" value="Genomic_DNA"/>
</dbReference>
<keyword evidence="1" id="KW-1133">Transmembrane helix</keyword>
<name>A0A1T5BXT8_9BACT</name>
<dbReference type="InterPro" id="IPR010559">
    <property type="entry name" value="Sig_transdc_His_kin_internal"/>
</dbReference>
<dbReference type="AlphaFoldDB" id="A0A1T5BXT8"/>
<keyword evidence="3" id="KW-0808">Transferase</keyword>
<dbReference type="OrthoDB" id="927174at2"/>
<dbReference type="GO" id="GO:0000155">
    <property type="term" value="F:phosphorelay sensor kinase activity"/>
    <property type="evidence" value="ECO:0007669"/>
    <property type="project" value="InterPro"/>
</dbReference>
<organism evidence="3 4">
    <name type="scientific">Dyadobacter psychrophilus</name>
    <dbReference type="NCBI Taxonomy" id="651661"/>
    <lineage>
        <taxon>Bacteria</taxon>
        <taxon>Pseudomonadati</taxon>
        <taxon>Bacteroidota</taxon>
        <taxon>Cytophagia</taxon>
        <taxon>Cytophagales</taxon>
        <taxon>Spirosomataceae</taxon>
        <taxon>Dyadobacter</taxon>
    </lineage>
</organism>
<evidence type="ECO:0000259" key="2">
    <source>
        <dbReference type="Pfam" id="PF06580"/>
    </source>
</evidence>
<evidence type="ECO:0000256" key="1">
    <source>
        <dbReference type="SAM" id="Phobius"/>
    </source>
</evidence>
<dbReference type="PANTHER" id="PTHR34220">
    <property type="entry name" value="SENSOR HISTIDINE KINASE YPDA"/>
    <property type="match status" value="1"/>
</dbReference>
<keyword evidence="3" id="KW-0418">Kinase</keyword>
<keyword evidence="1" id="KW-0472">Membrane</keyword>
<dbReference type="GO" id="GO:0016020">
    <property type="term" value="C:membrane"/>
    <property type="evidence" value="ECO:0007669"/>
    <property type="project" value="InterPro"/>
</dbReference>
<keyword evidence="1" id="KW-0812">Transmembrane</keyword>
<evidence type="ECO:0000313" key="4">
    <source>
        <dbReference type="Proteomes" id="UP000190897"/>
    </source>
</evidence>
<dbReference type="InterPro" id="IPR050640">
    <property type="entry name" value="Bact_2-comp_sensor_kinase"/>
</dbReference>
<proteinExistence type="predicted"/>
<feature type="transmembrane region" description="Helical" evidence="1">
    <location>
        <begin position="41"/>
        <end position="66"/>
    </location>
</feature>
<dbReference type="Proteomes" id="UP000190897">
    <property type="component" value="Unassembled WGS sequence"/>
</dbReference>
<keyword evidence="4" id="KW-1185">Reference proteome</keyword>